<dbReference type="EMBL" id="VCGU01000005">
    <property type="protein sequence ID" value="TRY75814.1"/>
    <property type="molecule type" value="Genomic_DNA"/>
</dbReference>
<sequence length="109" mass="11381">MAEENNTLAALNISFEGMVEQFTTLNLTEADTLPILNEKALNVTEAQFSGIVDNSTSSYYTTLQGFGAKILSLKTALGTLESESVSTVAPMSGALSIINGTNSSPSDVA</sequence>
<evidence type="ECO:0000313" key="1">
    <source>
        <dbReference type="EMBL" id="TRY75814.1"/>
    </source>
</evidence>
<accession>A0A553PDR3</accession>
<proteinExistence type="predicted"/>
<reference evidence="1 2" key="1">
    <citation type="journal article" date="2018" name="Nat. Ecol. Evol.">
        <title>Genomic signatures of mitonuclear coevolution across populations of Tigriopus californicus.</title>
        <authorList>
            <person name="Barreto F.S."/>
            <person name="Watson E.T."/>
            <person name="Lima T.G."/>
            <person name="Willett C.S."/>
            <person name="Edmands S."/>
            <person name="Li W."/>
            <person name="Burton R.S."/>
        </authorList>
    </citation>
    <scope>NUCLEOTIDE SEQUENCE [LARGE SCALE GENOMIC DNA]</scope>
    <source>
        <strain evidence="1 2">San Diego</strain>
    </source>
</reference>
<organism evidence="1 2">
    <name type="scientific">Tigriopus californicus</name>
    <name type="common">Marine copepod</name>
    <dbReference type="NCBI Taxonomy" id="6832"/>
    <lineage>
        <taxon>Eukaryota</taxon>
        <taxon>Metazoa</taxon>
        <taxon>Ecdysozoa</taxon>
        <taxon>Arthropoda</taxon>
        <taxon>Crustacea</taxon>
        <taxon>Multicrustacea</taxon>
        <taxon>Hexanauplia</taxon>
        <taxon>Copepoda</taxon>
        <taxon>Harpacticoida</taxon>
        <taxon>Harpacticidae</taxon>
        <taxon>Tigriopus</taxon>
    </lineage>
</organism>
<gene>
    <name evidence="1" type="ORF">TCAL_07008</name>
</gene>
<name>A0A553PDR3_TIGCA</name>
<comment type="caution">
    <text evidence="1">The sequence shown here is derived from an EMBL/GenBank/DDBJ whole genome shotgun (WGS) entry which is preliminary data.</text>
</comment>
<dbReference type="AlphaFoldDB" id="A0A553PDR3"/>
<dbReference type="Proteomes" id="UP000318571">
    <property type="component" value="Chromosome 2"/>
</dbReference>
<protein>
    <submittedName>
        <fullName evidence="1">Uncharacterized protein</fullName>
    </submittedName>
</protein>
<keyword evidence="2" id="KW-1185">Reference proteome</keyword>
<evidence type="ECO:0000313" key="2">
    <source>
        <dbReference type="Proteomes" id="UP000318571"/>
    </source>
</evidence>